<dbReference type="EMBL" id="JAEPLE010000006">
    <property type="protein sequence ID" value="MBO6988917.1"/>
    <property type="molecule type" value="Genomic_DNA"/>
</dbReference>
<protein>
    <submittedName>
        <fullName evidence="1">Uncharacterized protein</fullName>
    </submittedName>
</protein>
<proteinExistence type="predicted"/>
<evidence type="ECO:0000313" key="1">
    <source>
        <dbReference type="EMBL" id="MBO6988917.1"/>
    </source>
</evidence>
<dbReference type="AlphaFoldDB" id="A0A9D9BZN4"/>
<reference evidence="1" key="1">
    <citation type="journal article" date="2021" name="Front. Mar. Sci.">
        <title>Genomes of Diverse Isolates of Prochlorococcus High-Light-Adapted Clade II in the Western Pacific Ocean.</title>
        <authorList>
            <person name="Yan W."/>
            <person name="Feng X."/>
            <person name="Zhang W."/>
            <person name="Nawaz M.Z."/>
            <person name="Luo T."/>
            <person name="Zhang R."/>
            <person name="Jiao N."/>
        </authorList>
    </citation>
    <scope>NUCLEOTIDE SEQUENCE</scope>
    <source>
        <strain evidence="1">XMU1424</strain>
    </source>
</reference>
<comment type="caution">
    <text evidence="1">The sequence shown here is derived from an EMBL/GenBank/DDBJ whole genome shotgun (WGS) entry which is preliminary data.</text>
</comment>
<organism evidence="1">
    <name type="scientific">Prochlorococcus marinus XMU1424</name>
    <dbReference type="NCBI Taxonomy" id="2774497"/>
    <lineage>
        <taxon>Bacteria</taxon>
        <taxon>Bacillati</taxon>
        <taxon>Cyanobacteriota</taxon>
        <taxon>Cyanophyceae</taxon>
        <taxon>Synechococcales</taxon>
        <taxon>Prochlorococcaceae</taxon>
        <taxon>Prochlorococcus</taxon>
    </lineage>
</organism>
<accession>A0A9D9BZN4</accession>
<gene>
    <name evidence="1" type="ORF">JJ833_08650</name>
</gene>
<sequence>MANKNQVINEKGNAYTRLTVIKRGPDKLQTDGKFRALWWCECNCGFLCVLVSGKQLRNGRTKSCGCIRKEKARTRQILRNKNSKIKNNKINEIGNKYGMLTVVKKAPSIRYPNGTTFATYYCKCDCGNPELIIKTGNYLRSKNSLVLHSCGCAEQNRKQISYEKQNPFLQRVEFHKKQLSFYSKAELTGTYINEKTRTQYTCLLHGETHDALPMNMQRGRGLRCCRLFQGSRDSVAAILKGTIRSQEKESFIYAFEMRNYPELVKIGVAVDIDIRPDEEYGDLICAFLVKSRIIAVAIEAALKDMTFNLYEMPDSLSDWGGRTELRRISKKKIEESIEYLLEEYKSLQLWKFLHTHTVVTLQEKDEIFKRIGETDPLYEWTE</sequence>
<name>A0A9D9BZN4_PROMR</name>